<feature type="transmembrane region" description="Helical" evidence="4">
    <location>
        <begin position="7"/>
        <end position="24"/>
    </location>
</feature>
<protein>
    <submittedName>
        <fullName evidence="6">Sugar ABC transporter substrate-binding protein</fullName>
    </submittedName>
</protein>
<dbReference type="EMBL" id="CP051128">
    <property type="protein sequence ID" value="QIZ07524.1"/>
    <property type="molecule type" value="Genomic_DNA"/>
</dbReference>
<dbReference type="PANTHER" id="PTHR46847">
    <property type="entry name" value="D-ALLOSE-BINDING PERIPLASMIC PROTEIN-RELATED"/>
    <property type="match status" value="1"/>
</dbReference>
<dbReference type="SUPFAM" id="SSF53822">
    <property type="entry name" value="Periplasmic binding protein-like I"/>
    <property type="match status" value="1"/>
</dbReference>
<evidence type="ECO:0000256" key="3">
    <source>
        <dbReference type="ARBA" id="ARBA00022729"/>
    </source>
</evidence>
<keyword evidence="4" id="KW-0812">Transmembrane</keyword>
<reference evidence="6 7" key="1">
    <citation type="submission" date="2020-04" db="EMBL/GenBank/DDBJ databases">
        <title>Genome-Wide Identification of 5-Methylcytosine Sites in Bacterial Genomes By High-Throughput Sequencing of MspJI Restriction Fragments.</title>
        <authorList>
            <person name="Wu V."/>
        </authorList>
    </citation>
    <scope>NUCLEOTIDE SEQUENCE [LARGE SCALE GENOMIC DNA]</scope>
    <source>
        <strain evidence="6 7">S2</strain>
    </source>
</reference>
<name>A0A6H1P1Q3_PRIMG</name>
<evidence type="ECO:0000256" key="1">
    <source>
        <dbReference type="ARBA" id="ARBA00004196"/>
    </source>
</evidence>
<keyword evidence="4" id="KW-0472">Membrane</keyword>
<dbReference type="InterPro" id="IPR025997">
    <property type="entry name" value="SBP_2_dom"/>
</dbReference>
<dbReference type="Pfam" id="PF13407">
    <property type="entry name" value="Peripla_BP_4"/>
    <property type="match status" value="1"/>
</dbReference>
<evidence type="ECO:0000256" key="4">
    <source>
        <dbReference type="SAM" id="Phobius"/>
    </source>
</evidence>
<dbReference type="CDD" id="cd19969">
    <property type="entry name" value="PBP1_ABC_sugar_binding-like"/>
    <property type="match status" value="1"/>
</dbReference>
<dbReference type="PANTHER" id="PTHR46847:SF1">
    <property type="entry name" value="D-ALLOSE-BINDING PERIPLASMIC PROTEIN-RELATED"/>
    <property type="match status" value="1"/>
</dbReference>
<dbReference type="AlphaFoldDB" id="A0A6H1P1Q3"/>
<gene>
    <name evidence="6" type="ORF">HFZ78_12945</name>
</gene>
<comment type="similarity">
    <text evidence="2">Belongs to the bacterial solute-binding protein 2 family.</text>
</comment>
<evidence type="ECO:0000313" key="7">
    <source>
        <dbReference type="Proteomes" id="UP000501868"/>
    </source>
</evidence>
<accession>A0A6H1P1Q3</accession>
<evidence type="ECO:0000313" key="6">
    <source>
        <dbReference type="EMBL" id="QIZ07524.1"/>
    </source>
</evidence>
<sequence length="335" mass="37135">MKKLLQIYAFLFIVYFLYLYNYHINESHLSQLTQGEGQGEFSEKYVMVTFQSGIDYWKSSLKGFEDAAQKLNVSVEYRGATQHDIHEQITVMEQVIAKKPAGIAISAIDPDALVKTFEKARGMGIPVVLFDSGAASDKVSSFLGTDNYKAGIKAAHKLVELIGRKGKVAVITSPNQLNHQERTKGFLDTIKKETTGVEVIAVKDGKGDQLVSSKVAMNLLKKYPDLKGIFATEANGGVGVGEAVSLLKKNQKVKIVSFDTDKQTLDLIKDGTISATLAQGTWRMGFWSLLFLFDLQHKNSPIIKREFSDKPPMTSYVDTGISIVTKENVENYYAK</sequence>
<keyword evidence="3" id="KW-0732">Signal</keyword>
<organism evidence="6 7">
    <name type="scientific">Priestia megaterium</name>
    <name type="common">Bacillus megaterium</name>
    <dbReference type="NCBI Taxonomy" id="1404"/>
    <lineage>
        <taxon>Bacteria</taxon>
        <taxon>Bacillati</taxon>
        <taxon>Bacillota</taxon>
        <taxon>Bacilli</taxon>
        <taxon>Bacillales</taxon>
        <taxon>Bacillaceae</taxon>
        <taxon>Priestia</taxon>
    </lineage>
</organism>
<feature type="domain" description="Periplasmic binding protein" evidence="5">
    <location>
        <begin position="47"/>
        <end position="295"/>
    </location>
</feature>
<comment type="subcellular location">
    <subcellularLocation>
        <location evidence="1">Cell envelope</location>
    </subcellularLocation>
</comment>
<dbReference type="InterPro" id="IPR028082">
    <property type="entry name" value="Peripla_BP_I"/>
</dbReference>
<dbReference type="GO" id="GO:0030313">
    <property type="term" value="C:cell envelope"/>
    <property type="evidence" value="ECO:0007669"/>
    <property type="project" value="UniProtKB-SubCell"/>
</dbReference>
<dbReference type="Proteomes" id="UP000501868">
    <property type="component" value="Chromosome"/>
</dbReference>
<evidence type="ECO:0000259" key="5">
    <source>
        <dbReference type="Pfam" id="PF13407"/>
    </source>
</evidence>
<proteinExistence type="inferred from homology"/>
<reference evidence="6 7" key="2">
    <citation type="submission" date="2020-04" db="EMBL/GenBank/DDBJ databases">
        <authorList>
            <person name="Fomenkov A."/>
            <person name="Anton B.P."/>
            <person name="Roberts R.J."/>
        </authorList>
    </citation>
    <scope>NUCLEOTIDE SEQUENCE [LARGE SCALE GENOMIC DNA]</scope>
    <source>
        <strain evidence="6 7">S2</strain>
    </source>
</reference>
<dbReference type="Gene3D" id="3.40.50.2300">
    <property type="match status" value="2"/>
</dbReference>
<dbReference type="GO" id="GO:0030246">
    <property type="term" value="F:carbohydrate binding"/>
    <property type="evidence" value="ECO:0007669"/>
    <property type="project" value="UniProtKB-ARBA"/>
</dbReference>
<keyword evidence="4" id="KW-1133">Transmembrane helix</keyword>
<evidence type="ECO:0000256" key="2">
    <source>
        <dbReference type="ARBA" id="ARBA00007639"/>
    </source>
</evidence>